<keyword evidence="1 2" id="KW-0694">RNA-binding</keyword>
<dbReference type="CDD" id="cd00590">
    <property type="entry name" value="RRM_SF"/>
    <property type="match status" value="1"/>
</dbReference>
<evidence type="ECO:0000256" key="3">
    <source>
        <dbReference type="SAM" id="MobiDB-lite"/>
    </source>
</evidence>
<feature type="compositionally biased region" description="Pro residues" evidence="3">
    <location>
        <begin position="184"/>
        <end position="193"/>
    </location>
</feature>
<dbReference type="Pfam" id="PF00076">
    <property type="entry name" value="RRM_1"/>
    <property type="match status" value="2"/>
</dbReference>
<dbReference type="Gene3D" id="3.30.70.330">
    <property type="match status" value="2"/>
</dbReference>
<dbReference type="EMBL" id="ML991825">
    <property type="protein sequence ID" value="KAF2231565.1"/>
    <property type="molecule type" value="Genomic_DNA"/>
</dbReference>
<feature type="compositionally biased region" description="Low complexity" evidence="3">
    <location>
        <begin position="98"/>
        <end position="166"/>
    </location>
</feature>
<dbReference type="GO" id="GO:0003723">
    <property type="term" value="F:RNA binding"/>
    <property type="evidence" value="ECO:0007669"/>
    <property type="project" value="UniProtKB-UniRule"/>
</dbReference>
<name>A0A6A6H0L7_VIRVR</name>
<evidence type="ECO:0000256" key="1">
    <source>
        <dbReference type="ARBA" id="ARBA00022884"/>
    </source>
</evidence>
<dbReference type="OrthoDB" id="6730379at2759"/>
<dbReference type="Proteomes" id="UP000800092">
    <property type="component" value="Unassembled WGS sequence"/>
</dbReference>
<dbReference type="SUPFAM" id="SSF54928">
    <property type="entry name" value="RNA-binding domain, RBD"/>
    <property type="match status" value="2"/>
</dbReference>
<dbReference type="InterPro" id="IPR035979">
    <property type="entry name" value="RBD_domain_sf"/>
</dbReference>
<protein>
    <submittedName>
        <fullName evidence="5">RNA-binding domain-containing protein</fullName>
    </submittedName>
</protein>
<dbReference type="InterPro" id="IPR052462">
    <property type="entry name" value="SLIRP/GR-RBP-like"/>
</dbReference>
<gene>
    <name evidence="5" type="ORF">EV356DRAFT_506778</name>
</gene>
<dbReference type="SMART" id="SM00360">
    <property type="entry name" value="RRM"/>
    <property type="match status" value="2"/>
</dbReference>
<reference evidence="5" key="1">
    <citation type="journal article" date="2020" name="Stud. Mycol.">
        <title>101 Dothideomycetes genomes: a test case for predicting lifestyles and emergence of pathogens.</title>
        <authorList>
            <person name="Haridas S."/>
            <person name="Albert R."/>
            <person name="Binder M."/>
            <person name="Bloem J."/>
            <person name="Labutti K."/>
            <person name="Salamov A."/>
            <person name="Andreopoulos B."/>
            <person name="Baker S."/>
            <person name="Barry K."/>
            <person name="Bills G."/>
            <person name="Bluhm B."/>
            <person name="Cannon C."/>
            <person name="Castanera R."/>
            <person name="Culley D."/>
            <person name="Daum C."/>
            <person name="Ezra D."/>
            <person name="Gonzalez J."/>
            <person name="Henrissat B."/>
            <person name="Kuo A."/>
            <person name="Liang C."/>
            <person name="Lipzen A."/>
            <person name="Lutzoni F."/>
            <person name="Magnuson J."/>
            <person name="Mondo S."/>
            <person name="Nolan M."/>
            <person name="Ohm R."/>
            <person name="Pangilinan J."/>
            <person name="Park H.-J."/>
            <person name="Ramirez L."/>
            <person name="Alfaro M."/>
            <person name="Sun H."/>
            <person name="Tritt A."/>
            <person name="Yoshinaga Y."/>
            <person name="Zwiers L.-H."/>
            <person name="Turgeon B."/>
            <person name="Goodwin S."/>
            <person name="Spatafora J."/>
            <person name="Crous P."/>
            <person name="Grigoriev I."/>
        </authorList>
    </citation>
    <scope>NUCLEOTIDE SEQUENCE</scope>
    <source>
        <strain evidence="5">Tuck. ex Michener</strain>
    </source>
</reference>
<evidence type="ECO:0000259" key="4">
    <source>
        <dbReference type="PROSITE" id="PS50102"/>
    </source>
</evidence>
<evidence type="ECO:0000313" key="5">
    <source>
        <dbReference type="EMBL" id="KAF2231565.1"/>
    </source>
</evidence>
<organism evidence="5 6">
    <name type="scientific">Viridothelium virens</name>
    <name type="common">Speckled blister lichen</name>
    <name type="synonym">Trypethelium virens</name>
    <dbReference type="NCBI Taxonomy" id="1048519"/>
    <lineage>
        <taxon>Eukaryota</taxon>
        <taxon>Fungi</taxon>
        <taxon>Dikarya</taxon>
        <taxon>Ascomycota</taxon>
        <taxon>Pezizomycotina</taxon>
        <taxon>Dothideomycetes</taxon>
        <taxon>Dothideomycetes incertae sedis</taxon>
        <taxon>Trypetheliales</taxon>
        <taxon>Trypetheliaceae</taxon>
        <taxon>Viridothelium</taxon>
    </lineage>
</organism>
<proteinExistence type="predicted"/>
<feature type="domain" description="RRM" evidence="4">
    <location>
        <begin position="208"/>
        <end position="285"/>
    </location>
</feature>
<evidence type="ECO:0000313" key="6">
    <source>
        <dbReference type="Proteomes" id="UP000800092"/>
    </source>
</evidence>
<accession>A0A6A6H0L7</accession>
<sequence>MFLLRRTALRTLSSTSAFSSTARSRPFITYKPSAVTFKQQWKSTDFQRRFASEDAKPSEATTIDETVPEEPSRIEEEALEETSATSETPEDTRAQPDTAAHAASETTDAAEAAQTTTSSPSSTLESAQQKASEIASSATEAAEQAGAAIGEGAQQAQQSATDTAQQLGEAVGGAMGSTAGARPAPSPFDPPPARNEVFRRPSQINPSKILYIGNLYFEVREDTLRREFTRFGNIVNARIVYDSRGLSKGFGYIEFENLDSATAAIRALDQQVLEGRRMTVQYHIPREPRQSAGPGSGLMNAPSRTLFIGNMSYEMSDKDLNNLFREIKNVLDVRVAIDRRSGQPRGFAHADFVDIASAQRAREVLANKEVNGRRLRVDFGSESRGIRGGGGMSEQRVGGDRGLTAGSQR</sequence>
<dbReference type="AlphaFoldDB" id="A0A6A6H0L7"/>
<evidence type="ECO:0000256" key="2">
    <source>
        <dbReference type="PROSITE-ProRule" id="PRU00176"/>
    </source>
</evidence>
<dbReference type="InterPro" id="IPR000504">
    <property type="entry name" value="RRM_dom"/>
</dbReference>
<feature type="region of interest" description="Disordered" evidence="3">
    <location>
        <begin position="51"/>
        <end position="201"/>
    </location>
</feature>
<keyword evidence="6" id="KW-1185">Reference proteome</keyword>
<dbReference type="PANTHER" id="PTHR48027">
    <property type="entry name" value="HETEROGENEOUS NUCLEAR RIBONUCLEOPROTEIN 87F-RELATED"/>
    <property type="match status" value="1"/>
</dbReference>
<dbReference type="InterPro" id="IPR012677">
    <property type="entry name" value="Nucleotide-bd_a/b_plait_sf"/>
</dbReference>
<feature type="region of interest" description="Disordered" evidence="3">
    <location>
        <begin position="383"/>
        <end position="409"/>
    </location>
</feature>
<feature type="domain" description="RRM" evidence="4">
    <location>
        <begin position="304"/>
        <end position="382"/>
    </location>
</feature>
<dbReference type="PROSITE" id="PS50102">
    <property type="entry name" value="RRM"/>
    <property type="match status" value="2"/>
</dbReference>